<keyword evidence="1" id="KW-0472">Membrane</keyword>
<feature type="transmembrane region" description="Helical" evidence="1">
    <location>
        <begin position="12"/>
        <end position="34"/>
    </location>
</feature>
<keyword evidence="3" id="KW-1185">Reference proteome</keyword>
<sequence>TITMLHEPSANLSLPGLNIVYTPAGLGYAISPFLQQYLRYLHALIFAFFLSVASIIVFSSTILWLHHRLLAIETATTQHQQHTTHTAKQLAHILRTMLAALKNVENDIEEHVTYLTCFIETAIETAGADVDKLAAILDADLEHVTSRCDLQGKMILSVERNVEQARYILAGMADGEDGSEDDLQIGDEVEKFWFKVASDESEGVEGEVEEVEIDVEATKKAVWKWLRKRCAWPEECEDIFEEG</sequence>
<organism evidence="2 3">
    <name type="scientific">Paraphoma chrysanthemicola</name>
    <dbReference type="NCBI Taxonomy" id="798071"/>
    <lineage>
        <taxon>Eukaryota</taxon>
        <taxon>Fungi</taxon>
        <taxon>Dikarya</taxon>
        <taxon>Ascomycota</taxon>
        <taxon>Pezizomycotina</taxon>
        <taxon>Dothideomycetes</taxon>
        <taxon>Pleosporomycetidae</taxon>
        <taxon>Pleosporales</taxon>
        <taxon>Pleosporineae</taxon>
        <taxon>Phaeosphaeriaceae</taxon>
        <taxon>Paraphoma</taxon>
    </lineage>
</organism>
<name>A0A8K0QXT6_9PLEO</name>
<proteinExistence type="predicted"/>
<dbReference type="Proteomes" id="UP000813461">
    <property type="component" value="Unassembled WGS sequence"/>
</dbReference>
<keyword evidence="1" id="KW-0812">Transmembrane</keyword>
<protein>
    <submittedName>
        <fullName evidence="2">Uncharacterized protein</fullName>
    </submittedName>
</protein>
<gene>
    <name evidence="2" type="ORF">FB567DRAFT_453591</name>
</gene>
<keyword evidence="1" id="KW-1133">Transmembrane helix</keyword>
<evidence type="ECO:0000256" key="1">
    <source>
        <dbReference type="SAM" id="Phobius"/>
    </source>
</evidence>
<reference evidence="2" key="1">
    <citation type="journal article" date="2021" name="Nat. Commun.">
        <title>Genetic determinants of endophytism in the Arabidopsis root mycobiome.</title>
        <authorList>
            <person name="Mesny F."/>
            <person name="Miyauchi S."/>
            <person name="Thiergart T."/>
            <person name="Pickel B."/>
            <person name="Atanasova L."/>
            <person name="Karlsson M."/>
            <person name="Huettel B."/>
            <person name="Barry K.W."/>
            <person name="Haridas S."/>
            <person name="Chen C."/>
            <person name="Bauer D."/>
            <person name="Andreopoulos W."/>
            <person name="Pangilinan J."/>
            <person name="LaButti K."/>
            <person name="Riley R."/>
            <person name="Lipzen A."/>
            <person name="Clum A."/>
            <person name="Drula E."/>
            <person name="Henrissat B."/>
            <person name="Kohler A."/>
            <person name="Grigoriev I.V."/>
            <person name="Martin F.M."/>
            <person name="Hacquard S."/>
        </authorList>
    </citation>
    <scope>NUCLEOTIDE SEQUENCE</scope>
    <source>
        <strain evidence="2">MPI-SDFR-AT-0120</strain>
    </source>
</reference>
<evidence type="ECO:0000313" key="2">
    <source>
        <dbReference type="EMBL" id="KAH7074116.1"/>
    </source>
</evidence>
<comment type="caution">
    <text evidence="2">The sequence shown here is derived from an EMBL/GenBank/DDBJ whole genome shotgun (WGS) entry which is preliminary data.</text>
</comment>
<evidence type="ECO:0000313" key="3">
    <source>
        <dbReference type="Proteomes" id="UP000813461"/>
    </source>
</evidence>
<feature type="transmembrane region" description="Helical" evidence="1">
    <location>
        <begin position="40"/>
        <end position="65"/>
    </location>
</feature>
<dbReference type="EMBL" id="JAGMVJ010000021">
    <property type="protein sequence ID" value="KAH7074116.1"/>
    <property type="molecule type" value="Genomic_DNA"/>
</dbReference>
<accession>A0A8K0QXT6</accession>
<feature type="non-terminal residue" evidence="2">
    <location>
        <position position="1"/>
    </location>
</feature>
<dbReference type="AlphaFoldDB" id="A0A8K0QXT6"/>